<dbReference type="Pfam" id="PF02683">
    <property type="entry name" value="DsbD_TM"/>
    <property type="match status" value="1"/>
</dbReference>
<keyword evidence="4 6" id="KW-1133">Transmembrane helix</keyword>
<proteinExistence type="predicted"/>
<dbReference type="InterPro" id="IPR036249">
    <property type="entry name" value="Thioredoxin-like_sf"/>
</dbReference>
<evidence type="ECO:0000313" key="10">
    <source>
        <dbReference type="Proteomes" id="UP000035909"/>
    </source>
</evidence>
<evidence type="ECO:0000256" key="2">
    <source>
        <dbReference type="ARBA" id="ARBA00022692"/>
    </source>
</evidence>
<dbReference type="PATRIC" id="fig|320778.3.peg.3246"/>
<dbReference type="InterPro" id="IPR028250">
    <property type="entry name" value="DsbDN"/>
</dbReference>
<keyword evidence="10" id="KW-1185">Reference proteome</keyword>
<evidence type="ECO:0000256" key="4">
    <source>
        <dbReference type="ARBA" id="ARBA00022989"/>
    </source>
</evidence>
<dbReference type="InterPro" id="IPR003834">
    <property type="entry name" value="Cyt_c_assmbl_TM_dom"/>
</dbReference>
<feature type="transmembrane region" description="Helical" evidence="6">
    <location>
        <begin position="446"/>
        <end position="467"/>
    </location>
</feature>
<keyword evidence="5 6" id="KW-0472">Membrane</keyword>
<evidence type="ECO:0000256" key="5">
    <source>
        <dbReference type="ARBA" id="ARBA00023136"/>
    </source>
</evidence>
<feature type="transmembrane region" description="Helical" evidence="6">
    <location>
        <begin position="291"/>
        <end position="313"/>
    </location>
</feature>
<protein>
    <submittedName>
        <fullName evidence="9">Cytochrome C biogenesis protein</fullName>
    </submittedName>
</protein>
<dbReference type="GO" id="GO:0015035">
    <property type="term" value="F:protein-disulfide reductase activity"/>
    <property type="evidence" value="ECO:0007669"/>
    <property type="project" value="TreeGrafter"/>
</dbReference>
<dbReference type="Proteomes" id="UP000035909">
    <property type="component" value="Unassembled WGS sequence"/>
</dbReference>
<dbReference type="PANTHER" id="PTHR32234">
    <property type="entry name" value="THIOL:DISULFIDE INTERCHANGE PROTEIN DSBD"/>
    <property type="match status" value="1"/>
</dbReference>
<keyword evidence="2 6" id="KW-0812">Transmembrane</keyword>
<feature type="transmembrane region" description="Helical" evidence="6">
    <location>
        <begin position="540"/>
        <end position="559"/>
    </location>
</feature>
<dbReference type="Pfam" id="PF13899">
    <property type="entry name" value="Thioredoxin_7"/>
    <property type="match status" value="1"/>
</dbReference>
<name>A0A0J1H9R9_9GAMM</name>
<dbReference type="GO" id="GO:0017004">
    <property type="term" value="P:cytochrome complex assembly"/>
    <property type="evidence" value="ECO:0007669"/>
    <property type="project" value="UniProtKB-KW"/>
</dbReference>
<dbReference type="GO" id="GO:0016020">
    <property type="term" value="C:membrane"/>
    <property type="evidence" value="ECO:0007669"/>
    <property type="project" value="UniProtKB-SubCell"/>
</dbReference>
<feature type="transmembrane region" description="Helical" evidence="6">
    <location>
        <begin position="509"/>
        <end position="528"/>
    </location>
</feature>
<dbReference type="GO" id="GO:0045454">
    <property type="term" value="P:cell redox homeostasis"/>
    <property type="evidence" value="ECO:0007669"/>
    <property type="project" value="TreeGrafter"/>
</dbReference>
<dbReference type="Gene3D" id="3.40.30.10">
    <property type="entry name" value="Glutaredoxin"/>
    <property type="match status" value="1"/>
</dbReference>
<evidence type="ECO:0000256" key="6">
    <source>
        <dbReference type="SAM" id="Phobius"/>
    </source>
</evidence>
<organism evidence="9 10">
    <name type="scientific">Photobacterium ganghwense</name>
    <dbReference type="NCBI Taxonomy" id="320778"/>
    <lineage>
        <taxon>Bacteria</taxon>
        <taxon>Pseudomonadati</taxon>
        <taxon>Pseudomonadota</taxon>
        <taxon>Gammaproteobacteria</taxon>
        <taxon>Vibrionales</taxon>
        <taxon>Vibrionaceae</taxon>
        <taxon>Photobacterium</taxon>
    </lineage>
</organism>
<accession>A0A0J1H9R9</accession>
<feature type="transmembrane region" description="Helical" evidence="6">
    <location>
        <begin position="334"/>
        <end position="353"/>
    </location>
</feature>
<dbReference type="SUPFAM" id="SSF52833">
    <property type="entry name" value="Thioredoxin-like"/>
    <property type="match status" value="1"/>
</dbReference>
<dbReference type="PANTHER" id="PTHR32234:SF3">
    <property type="entry name" value="SUPPRESSION OF COPPER SENSITIVITY PROTEIN"/>
    <property type="match status" value="1"/>
</dbReference>
<evidence type="ECO:0000313" key="9">
    <source>
        <dbReference type="EMBL" id="KLV08455.1"/>
    </source>
</evidence>
<feature type="transmembrane region" description="Helical" evidence="6">
    <location>
        <begin position="487"/>
        <end position="503"/>
    </location>
</feature>
<reference evidence="9 10" key="1">
    <citation type="submission" date="2015-05" db="EMBL/GenBank/DDBJ databases">
        <title>Photobacterium galathea sp. nov.</title>
        <authorList>
            <person name="Machado H."/>
            <person name="Gram L."/>
        </authorList>
    </citation>
    <scope>NUCLEOTIDE SEQUENCE [LARGE SCALE GENOMIC DNA]</scope>
    <source>
        <strain evidence="9 10">DSM 22954</strain>
    </source>
</reference>
<feature type="transmembrane region" description="Helical" evidence="6">
    <location>
        <begin position="373"/>
        <end position="392"/>
    </location>
</feature>
<gene>
    <name evidence="9" type="ORF">ABT57_14930</name>
</gene>
<evidence type="ECO:0000259" key="8">
    <source>
        <dbReference type="Pfam" id="PF11412"/>
    </source>
</evidence>
<comment type="caution">
    <text evidence="9">The sequence shown here is derived from an EMBL/GenBank/DDBJ whole genome shotgun (WGS) entry which is preliminary data.</text>
</comment>
<dbReference type="AlphaFoldDB" id="A0A0J1H9R9"/>
<dbReference type="STRING" id="320778.ABT57_14930"/>
<sequence>MLVLIGFLFTFPARAVDYSTGWLTNPDHPPVELRFMLTGQTDADAKTVEALLEVKLAEDWKTYWRTPGEGGVAPSLKWDLADNLTATDWHWPLPQRYEFLGVETLGYKHHILFPMTLHVEDMDKAVFLAGTLTMSSCTNICVLTDYDVSLSFTPSQLVASEEAMHLYNQGMSHVPRNQEAVSINNVSWDPDKQTLSLVATNTLGWQQPDVFVDGQSQNVQDASFLQPTVQVDGQTLIATMKVNSWFGVPKLLGETVNITLTDKDFASEETAIVSDQPLAITIAGSKNLPEIIAIALLGGLILNVMPCVLPVLGMKLSSVITAQGLARRQIRAQFMASALGILVSFWLLAGFLIALKLSGQALGWGVQFQSPYFIGAMVVITGLFAANMLGLFEIRLSSDTNTWMATKGDDSYLGHFVQGMFATLLATPCSAPFLGAAVAFALGADFLTLIAIFTALAVGMAAPWLLIAAFPHLAGLFPKPGMWMNKVKTLFGLMMLATSLWLISLMTSFFSPAMVAAFAAALLLTLLWQLGRVKGRKPVIYTLAFLVLASGGGLIAGSMTADRWSTPLATDHHWQPLNTDAISKAVSNGQTVFVDVTAEWCITCKVNKVSVILREPAYSALDAENIVLMRGDWTKPSEYVTGYLRSHGRYGVPFNIVYGPAAPQGIALPVILTSDEVLQAIQKASGERS</sequence>
<feature type="domain" description="Thiol:disulfide interchange protein DsbD N-terminal" evidence="8">
    <location>
        <begin position="42"/>
        <end position="149"/>
    </location>
</feature>
<dbReference type="InterPro" id="IPR035671">
    <property type="entry name" value="DsbD_gamma"/>
</dbReference>
<feature type="domain" description="Cytochrome C biogenesis protein transmembrane" evidence="7">
    <location>
        <begin position="291"/>
        <end position="504"/>
    </location>
</feature>
<dbReference type="EMBL" id="LDOU01000015">
    <property type="protein sequence ID" value="KLV08455.1"/>
    <property type="molecule type" value="Genomic_DNA"/>
</dbReference>
<evidence type="ECO:0000256" key="1">
    <source>
        <dbReference type="ARBA" id="ARBA00004141"/>
    </source>
</evidence>
<evidence type="ECO:0000259" key="7">
    <source>
        <dbReference type="Pfam" id="PF02683"/>
    </source>
</evidence>
<feature type="transmembrane region" description="Helical" evidence="6">
    <location>
        <begin position="413"/>
        <end position="440"/>
    </location>
</feature>
<comment type="subcellular location">
    <subcellularLocation>
        <location evidence="1">Membrane</location>
        <topology evidence="1">Multi-pass membrane protein</topology>
    </subcellularLocation>
</comment>
<evidence type="ECO:0000256" key="3">
    <source>
        <dbReference type="ARBA" id="ARBA00022748"/>
    </source>
</evidence>
<keyword evidence="3" id="KW-0201">Cytochrome c-type biogenesis</keyword>
<dbReference type="Pfam" id="PF11412">
    <property type="entry name" value="DsbD_N"/>
    <property type="match status" value="1"/>
</dbReference>
<dbReference type="CDD" id="cd02953">
    <property type="entry name" value="DsbDgamma"/>
    <property type="match status" value="1"/>
</dbReference>